<comment type="similarity">
    <text evidence="1">Belongs to the CBF/MAK21 family.</text>
</comment>
<feature type="compositionally biased region" description="Basic and acidic residues" evidence="2">
    <location>
        <begin position="94"/>
        <end position="103"/>
    </location>
</feature>
<accession>A0A0B7B7L4</accession>
<dbReference type="PANTHER" id="PTHR12048">
    <property type="entry name" value="CCAAT-BINDING FACTOR-RELATED"/>
    <property type="match status" value="1"/>
</dbReference>
<evidence type="ECO:0000259" key="3">
    <source>
        <dbReference type="Pfam" id="PF03914"/>
    </source>
</evidence>
<dbReference type="InterPro" id="IPR040155">
    <property type="entry name" value="CEBPZ/Mak21-like"/>
</dbReference>
<feature type="region of interest" description="Disordered" evidence="2">
    <location>
        <begin position="637"/>
        <end position="664"/>
    </location>
</feature>
<feature type="compositionally biased region" description="Acidic residues" evidence="2">
    <location>
        <begin position="877"/>
        <end position="928"/>
    </location>
</feature>
<feature type="compositionally biased region" description="Basic residues" evidence="2">
    <location>
        <begin position="1085"/>
        <end position="1096"/>
    </location>
</feature>
<dbReference type="AlphaFoldDB" id="A0A0B7B7L4"/>
<evidence type="ECO:0000256" key="2">
    <source>
        <dbReference type="SAM" id="MobiDB-lite"/>
    </source>
</evidence>
<dbReference type="SUPFAM" id="SSF48371">
    <property type="entry name" value="ARM repeat"/>
    <property type="match status" value="1"/>
</dbReference>
<sequence length="1096" mass="124966">VVNMATALQKKNKEPRGQRNKHNAIASDMDNENVSVVDELMTPEDVLLLKGVEDDEEVSDVEIDANGSDVSESEINSFLQKLGVKKYRPFPASESKENQQSKDKKNKTNSKTKSDVENVVNKKGKSTKQTSQELNNNHSKINKNEISKAKSVSNSEDAQSAMKFLEVYKTRKHLLLRPEEMWREEQVQHLPDMPCDEKLVLEAEKLAQRLMEDEVSSYSKQKDHSKRSEARWLKTVLVSGTLTDKMAALTLLIQESPVHNLASLDSLISMARKKGRREAMLAVDTLRDLFLTGLLPDDRKLRAFGQQPFMKLLEMANGNIDARDKLLLMWYFEGLIKKRYADFIKALGEMSFDTLLATKEKALSSIHHLLTSKPEQENTLLPMLVNKLGDPTIKSKATYLLTKLVDEHPNMKHVIVREVQQLLHRPNVSQRAQYYAICFLTQLRLNHAHGDLAAQLIQIYFYFFRSYLAKGDMDNKMMSALLTGVNRAYVYAKGNKEELVEQMDAVYKIIPNVNFHTSVQALILLYQVSDASTNASDRFYMCLYRKLMDPALRNSSKQAIFMNLLFKSMKTDIVDKRIRAFMKRSLQVYCQQPPQIICGILVHLSQLLKEKPGLLDLKHTARDIWSDDEEEKFVDLPAPEEYDNPDRNNRLNLSKNDSDGEEQGNITMTALDKVKGSWVHRINYGSGGHSSEYDAYNRNPMYARAELDCMWELEQLVKHYHPTVRVYACSILQGKRIDYDGDPLLDYTLIRFLDRFVYKNPKKASTISNVGHFKKLGPTGIRAVPVNSKEFLEIGEEGVPEDERFFYRYFNEKASRMKDAGDDAHSDSGSIGDDEFDTFLEGFEKDADGDDVGDMDLDFAGDTYKSKDKKTNKKVEESDEESLDSDELEDDNLEDEDLAAEFQQEIEDLDMGNDDDDSNIDSDLEDIPDGQLGMMFKGGKLSSNLGDESRHMMQEGRGRKRNKQQMDMDEFETSGMATSKKKNKHDTADLFASAEEFAHLLEEDTESGQVSLGGTGDFRNKDKAAQKQLKWEADRDRWMTGPKHGHGGQRKKEVNAGGGRKNTEAFAKSKHFKNKGGKNFDQKFKAGKNRFRNKKK</sequence>
<feature type="region of interest" description="Disordered" evidence="2">
    <location>
        <begin position="51"/>
        <end position="74"/>
    </location>
</feature>
<feature type="compositionally biased region" description="Acidic residues" evidence="2">
    <location>
        <begin position="53"/>
        <end position="63"/>
    </location>
</feature>
<name>A0A0B7B7L4_9EUPU</name>
<feature type="domain" description="CCAAT-binding factor" evidence="3">
    <location>
        <begin position="518"/>
        <end position="728"/>
    </location>
</feature>
<feature type="compositionally biased region" description="Basic and acidic residues" evidence="2">
    <location>
        <begin position="1018"/>
        <end position="1038"/>
    </location>
</feature>
<feature type="non-terminal residue" evidence="4">
    <location>
        <position position="1"/>
    </location>
</feature>
<protein>
    <recommendedName>
        <fullName evidence="3">CCAAT-binding factor domain-containing protein</fullName>
    </recommendedName>
</protein>
<dbReference type="InterPro" id="IPR016024">
    <property type="entry name" value="ARM-type_fold"/>
</dbReference>
<proteinExistence type="inferred from homology"/>
<gene>
    <name evidence="4" type="primary">ORF167659</name>
</gene>
<feature type="compositionally biased region" description="Basic and acidic residues" evidence="2">
    <location>
        <begin position="947"/>
        <end position="957"/>
    </location>
</feature>
<dbReference type="PANTHER" id="PTHR12048:SF0">
    <property type="entry name" value="CCAAT_ENHANCER-BINDING PROTEIN ZETA"/>
    <property type="match status" value="1"/>
</dbReference>
<dbReference type="InterPro" id="IPR005612">
    <property type="entry name" value="CCAAT-binding_factor"/>
</dbReference>
<reference evidence="4" key="1">
    <citation type="submission" date="2014-12" db="EMBL/GenBank/DDBJ databases">
        <title>Insight into the proteome of Arion vulgaris.</title>
        <authorList>
            <person name="Aradska J."/>
            <person name="Bulat T."/>
            <person name="Smidak R."/>
            <person name="Sarate P."/>
            <person name="Gangsoo J."/>
            <person name="Sialana F."/>
            <person name="Bilban M."/>
            <person name="Lubec G."/>
        </authorList>
    </citation>
    <scope>NUCLEOTIDE SEQUENCE</scope>
    <source>
        <tissue evidence="4">Skin</tissue>
    </source>
</reference>
<dbReference type="Pfam" id="PF03914">
    <property type="entry name" value="CBF"/>
    <property type="match status" value="1"/>
</dbReference>
<evidence type="ECO:0000256" key="1">
    <source>
        <dbReference type="ARBA" id="ARBA00007797"/>
    </source>
</evidence>
<dbReference type="GO" id="GO:0005634">
    <property type="term" value="C:nucleus"/>
    <property type="evidence" value="ECO:0007669"/>
    <property type="project" value="TreeGrafter"/>
</dbReference>
<feature type="region of interest" description="Disordered" evidence="2">
    <location>
        <begin position="1005"/>
        <end position="1096"/>
    </location>
</feature>
<organism evidence="4">
    <name type="scientific">Arion vulgaris</name>
    <dbReference type="NCBI Taxonomy" id="1028688"/>
    <lineage>
        <taxon>Eukaryota</taxon>
        <taxon>Metazoa</taxon>
        <taxon>Spiralia</taxon>
        <taxon>Lophotrochozoa</taxon>
        <taxon>Mollusca</taxon>
        <taxon>Gastropoda</taxon>
        <taxon>Heterobranchia</taxon>
        <taxon>Euthyneura</taxon>
        <taxon>Panpulmonata</taxon>
        <taxon>Eupulmonata</taxon>
        <taxon>Stylommatophora</taxon>
        <taxon>Helicina</taxon>
        <taxon>Arionoidea</taxon>
        <taxon>Arionidae</taxon>
        <taxon>Arion</taxon>
    </lineage>
</organism>
<feature type="compositionally biased region" description="Polar residues" evidence="2">
    <location>
        <begin position="127"/>
        <end position="139"/>
    </location>
</feature>
<feature type="region of interest" description="Disordered" evidence="2">
    <location>
        <begin position="1"/>
        <end position="30"/>
    </location>
</feature>
<evidence type="ECO:0000313" key="4">
    <source>
        <dbReference type="EMBL" id="CEK88887.1"/>
    </source>
</evidence>
<feature type="region of interest" description="Disordered" evidence="2">
    <location>
        <begin position="859"/>
        <end position="967"/>
    </location>
</feature>
<feature type="region of interest" description="Disordered" evidence="2">
    <location>
        <begin position="89"/>
        <end position="155"/>
    </location>
</feature>
<dbReference type="EMBL" id="HACG01042022">
    <property type="protein sequence ID" value="CEK88887.1"/>
    <property type="molecule type" value="Transcribed_RNA"/>
</dbReference>